<dbReference type="GO" id="GO:0004180">
    <property type="term" value="F:carboxypeptidase activity"/>
    <property type="evidence" value="ECO:0007669"/>
    <property type="project" value="UniProtKB-ARBA"/>
</dbReference>
<proteinExistence type="inferred from homology"/>
<dbReference type="EMBL" id="LS483372">
    <property type="protein sequence ID" value="SQF91247.1"/>
    <property type="molecule type" value="Genomic_DNA"/>
</dbReference>
<dbReference type="GO" id="GO:0016740">
    <property type="term" value="F:transferase activity"/>
    <property type="evidence" value="ECO:0007669"/>
    <property type="project" value="UniProtKB-KW"/>
</dbReference>
<keyword evidence="5 7" id="KW-0573">Peptidoglycan synthesis</keyword>
<feature type="active site" description="Nucleophile" evidence="7">
    <location>
        <position position="450"/>
    </location>
</feature>
<evidence type="ECO:0000256" key="6">
    <source>
        <dbReference type="ARBA" id="ARBA00023316"/>
    </source>
</evidence>
<dbReference type="Gene3D" id="2.40.440.10">
    <property type="entry name" value="L,D-transpeptidase catalytic domain-like"/>
    <property type="match status" value="1"/>
</dbReference>
<dbReference type="Pfam" id="PF20142">
    <property type="entry name" value="Scaffold"/>
    <property type="match status" value="1"/>
</dbReference>
<evidence type="ECO:0000256" key="8">
    <source>
        <dbReference type="SAM" id="SignalP"/>
    </source>
</evidence>
<evidence type="ECO:0000313" key="11">
    <source>
        <dbReference type="Proteomes" id="UP000248640"/>
    </source>
</evidence>
<evidence type="ECO:0000256" key="3">
    <source>
        <dbReference type="ARBA" id="ARBA00022679"/>
    </source>
</evidence>
<name>A0A8B4I624_PSEFL</name>
<dbReference type="GO" id="GO:0071555">
    <property type="term" value="P:cell wall organization"/>
    <property type="evidence" value="ECO:0007669"/>
    <property type="project" value="UniProtKB-UniRule"/>
</dbReference>
<dbReference type="UniPathway" id="UPA00219"/>
<feature type="signal peptide" evidence="8">
    <location>
        <begin position="1"/>
        <end position="22"/>
    </location>
</feature>
<evidence type="ECO:0000313" key="10">
    <source>
        <dbReference type="EMBL" id="SQF91247.1"/>
    </source>
</evidence>
<organism evidence="10 11">
    <name type="scientific">Pseudomonas fluorescens</name>
    <dbReference type="NCBI Taxonomy" id="294"/>
    <lineage>
        <taxon>Bacteria</taxon>
        <taxon>Pseudomonadati</taxon>
        <taxon>Pseudomonadota</taxon>
        <taxon>Gammaproteobacteria</taxon>
        <taxon>Pseudomonadales</taxon>
        <taxon>Pseudomonadaceae</taxon>
        <taxon>Pseudomonas</taxon>
    </lineage>
</organism>
<dbReference type="InterPro" id="IPR036365">
    <property type="entry name" value="PGBD-like_sf"/>
</dbReference>
<evidence type="ECO:0000259" key="9">
    <source>
        <dbReference type="PROSITE" id="PS52029"/>
    </source>
</evidence>
<feature type="chain" id="PRO_5032449014" evidence="8">
    <location>
        <begin position="23"/>
        <end position="562"/>
    </location>
</feature>
<comment type="pathway">
    <text evidence="1 7">Cell wall biogenesis; peptidoglycan biosynthesis.</text>
</comment>
<dbReference type="SUPFAM" id="SSF141523">
    <property type="entry name" value="L,D-transpeptidase catalytic domain-like"/>
    <property type="match status" value="1"/>
</dbReference>
<protein>
    <submittedName>
        <fullName evidence="10">Peptidoglycan binding domain-containing protein</fullName>
    </submittedName>
</protein>
<evidence type="ECO:0000256" key="1">
    <source>
        <dbReference type="ARBA" id="ARBA00004752"/>
    </source>
</evidence>
<keyword evidence="8" id="KW-0732">Signal</keyword>
<dbReference type="InterPro" id="IPR045380">
    <property type="entry name" value="LD_TPept_scaffold_dom"/>
</dbReference>
<dbReference type="InterPro" id="IPR052905">
    <property type="entry name" value="LD-transpeptidase_YkuD-like"/>
</dbReference>
<feature type="active site" description="Proton donor/acceptor" evidence="7">
    <location>
        <position position="431"/>
    </location>
</feature>
<dbReference type="Gene3D" id="1.10.101.10">
    <property type="entry name" value="PGBD-like superfamily/PGBD"/>
    <property type="match status" value="1"/>
</dbReference>
<sequence length="562" mass="62304">MFKKHACYLSICLLVAPLVATADELPADAVPPVSISPMQLALAQLPSVCPGLAPQIDAAAQLRLQAFYQQQGDSPLWSAADRRQALQAQLRLLADDGLDPSHYSLPATDATANVLCSDIGTSQQYLQALQDLHYGRLQQSRFEPLWHSQPPLQDPNTAVLAFAATGLHDLALAFDQARPSADLYRSLRSTYATVRLQPLPHWDPVASGPLLRPGMDDPRVPELARRLYNGGYLAKVPTGNGTQYRDELVKAVKAFQLSHSLQADGVIGAGTVAELNISPAMRRDQLRINLERFRWLAQDLEPEGVVVNVAAAQLSVYQSGIPVWQTRLQVGRAERQTPLLKSRITRLTLNPTWTIPPTIMREDKLPAIRLNPEYLRQQNLQVLDAQGHPLTADQVDWSRPGNILLRQEAGPRNPLGKIVMRFPNPYSVYLHDTPSQPLFTKGPRAFSSGCVRVEQPMLLRDLLVTPAERTRTDELLATGMTHEFRLATPVPVLLGYWTVEVDRQGGLLYAPDIYGRDPGVDEGDGRLALGDLRQDPGDSLIRCHPRGVERQRLFFPGLVLMR</sequence>
<accession>A0A8B4I624</accession>
<evidence type="ECO:0000256" key="7">
    <source>
        <dbReference type="PROSITE-ProRule" id="PRU01373"/>
    </source>
</evidence>
<evidence type="ECO:0000256" key="4">
    <source>
        <dbReference type="ARBA" id="ARBA00022960"/>
    </source>
</evidence>
<dbReference type="GO" id="GO:0009252">
    <property type="term" value="P:peptidoglycan biosynthetic process"/>
    <property type="evidence" value="ECO:0007669"/>
    <property type="project" value="UniProtKB-UniPathway"/>
</dbReference>
<dbReference type="PROSITE" id="PS52029">
    <property type="entry name" value="LD_TPASE"/>
    <property type="match status" value="1"/>
</dbReference>
<keyword evidence="3" id="KW-0808">Transferase</keyword>
<gene>
    <name evidence="10" type="ORF">NCTC10038_02672</name>
</gene>
<dbReference type="InterPro" id="IPR002477">
    <property type="entry name" value="Peptidoglycan-bd-like"/>
</dbReference>
<feature type="domain" description="L,D-TPase catalytic" evidence="9">
    <location>
        <begin position="303"/>
        <end position="475"/>
    </location>
</feature>
<keyword evidence="4 7" id="KW-0133">Cell shape</keyword>
<dbReference type="AlphaFoldDB" id="A0A8B4I624"/>
<keyword evidence="6 7" id="KW-0961">Cell wall biogenesis/degradation</keyword>
<dbReference type="InterPro" id="IPR036366">
    <property type="entry name" value="PGBDSf"/>
</dbReference>
<dbReference type="CDD" id="cd16913">
    <property type="entry name" value="YkuD_like"/>
    <property type="match status" value="1"/>
</dbReference>
<comment type="similarity">
    <text evidence="2">Belongs to the YkuD family.</text>
</comment>
<dbReference type="InterPro" id="IPR038063">
    <property type="entry name" value="Transpep_catalytic_dom"/>
</dbReference>
<dbReference type="GO" id="GO:0008360">
    <property type="term" value="P:regulation of cell shape"/>
    <property type="evidence" value="ECO:0007669"/>
    <property type="project" value="UniProtKB-UniRule"/>
</dbReference>
<dbReference type="InterPro" id="IPR005490">
    <property type="entry name" value="LD_TPept_cat_dom"/>
</dbReference>
<dbReference type="SUPFAM" id="SSF47090">
    <property type="entry name" value="PGBD-like"/>
    <property type="match status" value="1"/>
</dbReference>
<evidence type="ECO:0000256" key="2">
    <source>
        <dbReference type="ARBA" id="ARBA00005992"/>
    </source>
</evidence>
<reference evidence="10 11" key="1">
    <citation type="submission" date="2018-06" db="EMBL/GenBank/DDBJ databases">
        <authorList>
            <consortium name="Pathogen Informatics"/>
            <person name="Doyle S."/>
        </authorList>
    </citation>
    <scope>NUCLEOTIDE SEQUENCE [LARGE SCALE GENOMIC DNA]</scope>
    <source>
        <strain evidence="10 11">NCTC10038</strain>
    </source>
</reference>
<dbReference type="PANTHER" id="PTHR41533">
    <property type="entry name" value="L,D-TRANSPEPTIDASE HI_1667-RELATED"/>
    <property type="match status" value="1"/>
</dbReference>
<dbReference type="Proteomes" id="UP000248640">
    <property type="component" value="Chromosome 1"/>
</dbReference>
<dbReference type="Pfam" id="PF01471">
    <property type="entry name" value="PG_binding_1"/>
    <property type="match status" value="1"/>
</dbReference>
<evidence type="ECO:0000256" key="5">
    <source>
        <dbReference type="ARBA" id="ARBA00022984"/>
    </source>
</evidence>
<dbReference type="PANTHER" id="PTHR41533:SF2">
    <property type="entry name" value="BLR7131 PROTEIN"/>
    <property type="match status" value="1"/>
</dbReference>
<dbReference type="Pfam" id="PF03734">
    <property type="entry name" value="YkuD"/>
    <property type="match status" value="1"/>
</dbReference>